<dbReference type="AlphaFoldDB" id="A0A9P1BQP7"/>
<dbReference type="EMBL" id="CAMXCT010000359">
    <property type="protein sequence ID" value="CAI3977684.1"/>
    <property type="molecule type" value="Genomic_DNA"/>
</dbReference>
<comment type="caution">
    <text evidence="2">The sequence shown here is derived from an EMBL/GenBank/DDBJ whole genome shotgun (WGS) entry which is preliminary data.</text>
</comment>
<evidence type="ECO:0000313" key="4">
    <source>
        <dbReference type="Proteomes" id="UP001152797"/>
    </source>
</evidence>
<accession>A0A9P1BQP7</accession>
<dbReference type="EMBL" id="CAMXCT020000086">
    <property type="protein sequence ID" value="CAL1126972.1"/>
    <property type="molecule type" value="Genomic_DNA"/>
</dbReference>
<dbReference type="Proteomes" id="UP001152797">
    <property type="component" value="Unassembled WGS sequence"/>
</dbReference>
<evidence type="ECO:0000313" key="2">
    <source>
        <dbReference type="EMBL" id="CAI3977684.1"/>
    </source>
</evidence>
<organism evidence="2">
    <name type="scientific">Cladocopium goreaui</name>
    <dbReference type="NCBI Taxonomy" id="2562237"/>
    <lineage>
        <taxon>Eukaryota</taxon>
        <taxon>Sar</taxon>
        <taxon>Alveolata</taxon>
        <taxon>Dinophyceae</taxon>
        <taxon>Suessiales</taxon>
        <taxon>Symbiodiniaceae</taxon>
        <taxon>Cladocopium</taxon>
    </lineage>
</organism>
<evidence type="ECO:0000313" key="3">
    <source>
        <dbReference type="EMBL" id="CAL4760909.1"/>
    </source>
</evidence>
<reference evidence="2" key="1">
    <citation type="submission" date="2022-10" db="EMBL/GenBank/DDBJ databases">
        <authorList>
            <person name="Chen Y."/>
            <person name="Dougan E. K."/>
            <person name="Chan C."/>
            <person name="Rhodes N."/>
            <person name="Thang M."/>
        </authorList>
    </citation>
    <scope>NUCLEOTIDE SEQUENCE</scope>
</reference>
<sequence length="196" mass="22169">MGAHQMAAARRAAVLESLPRMPPSRVGHRRPDFKPVLPAPLPAVPPAVVAPHRPRTRCKRARQDFGVVRVRREADPAAGRSLLQRQNTGRSVTLPPGPPLQRALLESAQDVPSQRGAWQAAPFAWDVRRRLFHGFCGACGEESWDLQQMQLQRVTVLYRQKDVALCCSSCLRQLHAGRHTWVYELEAWCLPFYRTR</sequence>
<protein>
    <submittedName>
        <fullName evidence="2">Uncharacterized protein</fullName>
    </submittedName>
</protein>
<gene>
    <name evidence="1" type="ORF">C1SCF055_LOCUS2087</name>
    <name evidence="2" type="ORF">C1SCF055_LOCUS5806</name>
</gene>
<reference evidence="3 4" key="2">
    <citation type="submission" date="2024-05" db="EMBL/GenBank/DDBJ databases">
        <authorList>
            <person name="Chen Y."/>
            <person name="Shah S."/>
            <person name="Dougan E. K."/>
            <person name="Thang M."/>
            <person name="Chan C."/>
        </authorList>
    </citation>
    <scope>NUCLEOTIDE SEQUENCE [LARGE SCALE GENOMIC DNA]</scope>
</reference>
<evidence type="ECO:0000313" key="1">
    <source>
        <dbReference type="EMBL" id="CAI3973597.1"/>
    </source>
</evidence>
<dbReference type="EMBL" id="CAMXCT030000086">
    <property type="protein sequence ID" value="CAL4760909.1"/>
    <property type="molecule type" value="Genomic_DNA"/>
</dbReference>
<dbReference type="EMBL" id="CAMXCT030000359">
    <property type="protein sequence ID" value="CAL4764996.1"/>
    <property type="molecule type" value="Genomic_DNA"/>
</dbReference>
<dbReference type="EMBL" id="CAMXCT010000086">
    <property type="protein sequence ID" value="CAI3973597.1"/>
    <property type="molecule type" value="Genomic_DNA"/>
</dbReference>
<proteinExistence type="predicted"/>
<keyword evidence="4" id="KW-1185">Reference proteome</keyword>
<name>A0A9P1BQP7_9DINO</name>
<dbReference type="EMBL" id="CAMXCT020000359">
    <property type="protein sequence ID" value="CAL1131059.1"/>
    <property type="molecule type" value="Genomic_DNA"/>
</dbReference>